<evidence type="ECO:0000313" key="1">
    <source>
        <dbReference type="EMBL" id="SVE19621.1"/>
    </source>
</evidence>
<gene>
    <name evidence="1" type="ORF">METZ01_LOCUS472475</name>
</gene>
<feature type="non-terminal residue" evidence="1">
    <location>
        <position position="1"/>
    </location>
</feature>
<organism evidence="1">
    <name type="scientific">marine metagenome</name>
    <dbReference type="NCBI Taxonomy" id="408172"/>
    <lineage>
        <taxon>unclassified sequences</taxon>
        <taxon>metagenomes</taxon>
        <taxon>ecological metagenomes</taxon>
    </lineage>
</organism>
<accession>A0A383BIF8</accession>
<reference evidence="1" key="1">
    <citation type="submission" date="2018-05" db="EMBL/GenBank/DDBJ databases">
        <authorList>
            <person name="Lanie J.A."/>
            <person name="Ng W.-L."/>
            <person name="Kazmierczak K.M."/>
            <person name="Andrzejewski T.M."/>
            <person name="Davidsen T.M."/>
            <person name="Wayne K.J."/>
            <person name="Tettelin H."/>
            <person name="Glass J.I."/>
            <person name="Rusch D."/>
            <person name="Podicherti R."/>
            <person name="Tsui H.-C.T."/>
            <person name="Winkler M.E."/>
        </authorList>
    </citation>
    <scope>NUCLEOTIDE SEQUENCE</scope>
</reference>
<feature type="non-terminal residue" evidence="1">
    <location>
        <position position="246"/>
    </location>
</feature>
<sequence length="246" mass="26178">EAWTADCLEDVTKRYDVDGFCVDHARYPQPASLHALIACACENCCAAGEALGFDASRLVVAAREARDALREIDEEGVRRALASELRGPDLLPALGVPRAAWEWLLMRAALLAQRMAAFRSRVQDVRQGLPFGSDVFAPSIALPGGHDYGRWEAATDFLTGGSSAGGVVGWATGATNAAAEWAQALTELAPEVDEEDAVELALRLLSQDDVADVPRHIVALREGTLPLAALYEREGARLVAGASGRG</sequence>
<dbReference type="EMBL" id="UINC01200644">
    <property type="protein sequence ID" value="SVE19621.1"/>
    <property type="molecule type" value="Genomic_DNA"/>
</dbReference>
<dbReference type="AlphaFoldDB" id="A0A383BIF8"/>
<proteinExistence type="predicted"/>
<protein>
    <submittedName>
        <fullName evidence="1">Uncharacterized protein</fullName>
    </submittedName>
</protein>
<name>A0A383BIF8_9ZZZZ</name>